<feature type="transmembrane region" description="Helical" evidence="2">
    <location>
        <begin position="12"/>
        <end position="35"/>
    </location>
</feature>
<evidence type="ECO:0000313" key="3">
    <source>
        <dbReference type="EMBL" id="GFH35626.1"/>
    </source>
</evidence>
<evidence type="ECO:0000313" key="4">
    <source>
        <dbReference type="Proteomes" id="UP000484988"/>
    </source>
</evidence>
<protein>
    <recommendedName>
        <fullName evidence="5">Histidine kinase</fullName>
    </recommendedName>
</protein>
<keyword evidence="2" id="KW-0812">Transmembrane</keyword>
<comment type="caution">
    <text evidence="3">The sequence shown here is derived from an EMBL/GenBank/DDBJ whole genome shotgun (WGS) entry which is preliminary data.</text>
</comment>
<dbReference type="EMBL" id="BLLG01000004">
    <property type="protein sequence ID" value="GFH35626.1"/>
    <property type="molecule type" value="Genomic_DNA"/>
</dbReference>
<keyword evidence="4" id="KW-1185">Reference proteome</keyword>
<proteinExistence type="predicted"/>
<evidence type="ECO:0000256" key="2">
    <source>
        <dbReference type="SAM" id="Phobius"/>
    </source>
</evidence>
<accession>A0A6A0ART8</accession>
<feature type="region of interest" description="Disordered" evidence="1">
    <location>
        <begin position="44"/>
        <end position="64"/>
    </location>
</feature>
<keyword evidence="2" id="KW-0472">Membrane</keyword>
<dbReference type="AlphaFoldDB" id="A0A6A0ART8"/>
<evidence type="ECO:0000256" key="1">
    <source>
        <dbReference type="SAM" id="MobiDB-lite"/>
    </source>
</evidence>
<gene>
    <name evidence="3" type="ORF">SCWH03_18470</name>
</gene>
<evidence type="ECO:0008006" key="5">
    <source>
        <dbReference type="Google" id="ProtNLM"/>
    </source>
</evidence>
<reference evidence="3 4" key="1">
    <citation type="submission" date="2020-02" db="EMBL/GenBank/DDBJ databases">
        <title>Whole Genome Shotgun Sequence of Streptomyces sp. strain CWH03.</title>
        <authorList>
            <person name="Dohra H."/>
            <person name="Kodani S."/>
            <person name="Yamamura H."/>
        </authorList>
    </citation>
    <scope>NUCLEOTIDE SEQUENCE [LARGE SCALE GENOMIC DNA]</scope>
    <source>
        <strain evidence="3 4">CWH03</strain>
    </source>
</reference>
<keyword evidence="2" id="KW-1133">Transmembrane helix</keyword>
<dbReference type="Proteomes" id="UP000484988">
    <property type="component" value="Unassembled WGS sequence"/>
</dbReference>
<sequence>MRIPRPRSLAGRLFAMQLVLVAAAVGGFALFSYAMDRTGAEETARRQTTATAADHPSVATAVRSADPTALLQPYAERLRKDAGSTSW</sequence>
<dbReference type="Gene3D" id="3.30.450.20">
    <property type="entry name" value="PAS domain"/>
    <property type="match status" value="1"/>
</dbReference>
<organism evidence="3 4">
    <name type="scientific">Streptomyces pacificus</name>
    <dbReference type="NCBI Taxonomy" id="2705029"/>
    <lineage>
        <taxon>Bacteria</taxon>
        <taxon>Bacillati</taxon>
        <taxon>Actinomycetota</taxon>
        <taxon>Actinomycetes</taxon>
        <taxon>Kitasatosporales</taxon>
        <taxon>Streptomycetaceae</taxon>
        <taxon>Streptomyces</taxon>
    </lineage>
</organism>
<name>A0A6A0ART8_9ACTN</name>